<dbReference type="NCBIfam" id="NF006960">
    <property type="entry name" value="PRK09437.1"/>
    <property type="match status" value="1"/>
</dbReference>
<dbReference type="OrthoDB" id="9812811at2"/>
<evidence type="ECO:0000256" key="13">
    <source>
        <dbReference type="PIRSR" id="PIRSR000239-1"/>
    </source>
</evidence>
<sequence>MSNPQIDRLEVGETAPDFTAPTQDGTPLTLSDYRGSWVALYFYPKDDTPGCTKQACNLRDGLSKLEEHGVKVIGVSEDDVESHESFAEKHDLPFPIIADPGHDVLDPYGVYGERNMYGNTFLGTARTTYLIDPDGVIRHVFKRPKTSAHTEEILKKLEGLK</sequence>
<evidence type="ECO:0000256" key="2">
    <source>
        <dbReference type="ARBA" id="ARBA00011245"/>
    </source>
</evidence>
<dbReference type="PANTHER" id="PTHR42801:SF4">
    <property type="entry name" value="AHPC_TSA FAMILY PROTEIN"/>
    <property type="match status" value="1"/>
</dbReference>
<dbReference type="InterPro" id="IPR013766">
    <property type="entry name" value="Thioredoxin_domain"/>
</dbReference>
<protein>
    <recommendedName>
        <fullName evidence="3">thioredoxin-dependent peroxiredoxin</fullName>
        <ecNumber evidence="3">1.11.1.24</ecNumber>
    </recommendedName>
    <alternativeName>
        <fullName evidence="9">Thioredoxin peroxidase</fullName>
    </alternativeName>
    <alternativeName>
        <fullName evidence="11">Thioredoxin-dependent peroxiredoxin Bcp</fullName>
    </alternativeName>
</protein>
<comment type="subunit">
    <text evidence="2">Monomer.</text>
</comment>
<dbReference type="PIRSF" id="PIRSF000239">
    <property type="entry name" value="AHPC"/>
    <property type="match status" value="1"/>
</dbReference>
<dbReference type="Proteomes" id="UP000220102">
    <property type="component" value="Unassembled WGS sequence"/>
</dbReference>
<dbReference type="EMBL" id="PDEQ01000002">
    <property type="protein sequence ID" value="PEN14537.1"/>
    <property type="molecule type" value="Genomic_DNA"/>
</dbReference>
<evidence type="ECO:0000256" key="7">
    <source>
        <dbReference type="ARBA" id="ARBA00023157"/>
    </source>
</evidence>
<dbReference type="PROSITE" id="PS51352">
    <property type="entry name" value="THIOREDOXIN_2"/>
    <property type="match status" value="1"/>
</dbReference>
<evidence type="ECO:0000259" key="15">
    <source>
        <dbReference type="PROSITE" id="PS51352"/>
    </source>
</evidence>
<name>A0A2A8D153_9BACT</name>
<keyword evidence="17" id="KW-1185">Reference proteome</keyword>
<evidence type="ECO:0000313" key="16">
    <source>
        <dbReference type="EMBL" id="PEN14537.1"/>
    </source>
</evidence>
<dbReference type="FunFam" id="3.40.30.10:FF:000007">
    <property type="entry name" value="Thioredoxin-dependent thiol peroxidase"/>
    <property type="match status" value="1"/>
</dbReference>
<dbReference type="InterPro" id="IPR036249">
    <property type="entry name" value="Thioredoxin-like_sf"/>
</dbReference>
<keyword evidence="6" id="KW-0560">Oxidoreductase</keyword>
<dbReference type="GO" id="GO:0034599">
    <property type="term" value="P:cellular response to oxidative stress"/>
    <property type="evidence" value="ECO:0007669"/>
    <property type="project" value="TreeGrafter"/>
</dbReference>
<evidence type="ECO:0000256" key="9">
    <source>
        <dbReference type="ARBA" id="ARBA00032824"/>
    </source>
</evidence>
<dbReference type="Gene3D" id="3.40.30.10">
    <property type="entry name" value="Glutaredoxin"/>
    <property type="match status" value="1"/>
</dbReference>
<dbReference type="RefSeq" id="WP_098074710.1">
    <property type="nucleotide sequence ID" value="NZ_PDEQ01000002.1"/>
</dbReference>
<dbReference type="InterPro" id="IPR050924">
    <property type="entry name" value="Peroxiredoxin_BCP/PrxQ"/>
</dbReference>
<comment type="caution">
    <text evidence="16">The sequence shown here is derived from an EMBL/GenBank/DDBJ whole genome shotgun (WGS) entry which is preliminary data.</text>
</comment>
<accession>A0A2A8D153</accession>
<evidence type="ECO:0000256" key="4">
    <source>
        <dbReference type="ARBA" id="ARBA00022559"/>
    </source>
</evidence>
<keyword evidence="8" id="KW-0676">Redox-active center</keyword>
<feature type="active site" description="Cysteine sulfenic acid (-SOH) intermediate; for peroxidase activity" evidence="13">
    <location>
        <position position="51"/>
    </location>
</feature>
<keyword evidence="7" id="KW-1015">Disulfide bond</keyword>
<organism evidence="16 17">
    <name type="scientific">Longibacter salinarum</name>
    <dbReference type="NCBI Taxonomy" id="1850348"/>
    <lineage>
        <taxon>Bacteria</taxon>
        <taxon>Pseudomonadati</taxon>
        <taxon>Rhodothermota</taxon>
        <taxon>Rhodothermia</taxon>
        <taxon>Rhodothermales</taxon>
        <taxon>Salisaetaceae</taxon>
        <taxon>Longibacter</taxon>
    </lineage>
</organism>
<evidence type="ECO:0000256" key="10">
    <source>
        <dbReference type="ARBA" id="ARBA00038489"/>
    </source>
</evidence>
<comment type="similarity">
    <text evidence="10">Belongs to the peroxiredoxin family. BCP/PrxQ subfamily.</text>
</comment>
<dbReference type="AlphaFoldDB" id="A0A2A8D153"/>
<dbReference type="GO" id="GO:0045454">
    <property type="term" value="P:cell redox homeostasis"/>
    <property type="evidence" value="ECO:0007669"/>
    <property type="project" value="TreeGrafter"/>
</dbReference>
<comment type="function">
    <text evidence="1">Thiol-specific peroxidase that catalyzes the reduction of hydrogen peroxide and organic hydroperoxides to water and alcohols, respectively. Plays a role in cell protection against oxidative stress by detoxifying peroxides and as sensor of hydrogen peroxide-mediated signaling events.</text>
</comment>
<dbReference type="CDD" id="cd03017">
    <property type="entry name" value="PRX_BCP"/>
    <property type="match status" value="1"/>
</dbReference>
<evidence type="ECO:0000313" key="17">
    <source>
        <dbReference type="Proteomes" id="UP000220102"/>
    </source>
</evidence>
<keyword evidence="5" id="KW-0049">Antioxidant</keyword>
<dbReference type="GO" id="GO:0005737">
    <property type="term" value="C:cytoplasm"/>
    <property type="evidence" value="ECO:0007669"/>
    <property type="project" value="TreeGrafter"/>
</dbReference>
<evidence type="ECO:0000256" key="3">
    <source>
        <dbReference type="ARBA" id="ARBA00013017"/>
    </source>
</evidence>
<dbReference type="PANTHER" id="PTHR42801">
    <property type="entry name" value="THIOREDOXIN-DEPENDENT PEROXIDE REDUCTASE"/>
    <property type="match status" value="1"/>
</dbReference>
<proteinExistence type="inferred from homology"/>
<evidence type="ECO:0000256" key="5">
    <source>
        <dbReference type="ARBA" id="ARBA00022862"/>
    </source>
</evidence>
<evidence type="ECO:0000256" key="12">
    <source>
        <dbReference type="ARBA" id="ARBA00049091"/>
    </source>
</evidence>
<dbReference type="EC" id="1.11.1.24" evidence="3"/>
<evidence type="ECO:0000256" key="14">
    <source>
        <dbReference type="SAM" id="MobiDB-lite"/>
    </source>
</evidence>
<gene>
    <name evidence="16" type="ORF">CRI94_05800</name>
</gene>
<keyword evidence="4 16" id="KW-0575">Peroxidase</keyword>
<dbReference type="Pfam" id="PF00578">
    <property type="entry name" value="AhpC-TSA"/>
    <property type="match status" value="1"/>
</dbReference>
<feature type="domain" description="Thioredoxin" evidence="15">
    <location>
        <begin position="9"/>
        <end position="161"/>
    </location>
</feature>
<reference evidence="16 17" key="1">
    <citation type="submission" date="2017-10" db="EMBL/GenBank/DDBJ databases">
        <title>Draft genome of Longibacter Salinarum.</title>
        <authorList>
            <person name="Goh K.M."/>
            <person name="Shamsir M.S."/>
            <person name="Lim S.W."/>
        </authorList>
    </citation>
    <scope>NUCLEOTIDE SEQUENCE [LARGE SCALE GENOMIC DNA]</scope>
    <source>
        <strain evidence="16 17">KCTC 52045</strain>
    </source>
</reference>
<comment type="catalytic activity">
    <reaction evidence="12">
        <text>a hydroperoxide + [thioredoxin]-dithiol = an alcohol + [thioredoxin]-disulfide + H2O</text>
        <dbReference type="Rhea" id="RHEA:62620"/>
        <dbReference type="Rhea" id="RHEA-COMP:10698"/>
        <dbReference type="Rhea" id="RHEA-COMP:10700"/>
        <dbReference type="ChEBI" id="CHEBI:15377"/>
        <dbReference type="ChEBI" id="CHEBI:29950"/>
        <dbReference type="ChEBI" id="CHEBI:30879"/>
        <dbReference type="ChEBI" id="CHEBI:35924"/>
        <dbReference type="ChEBI" id="CHEBI:50058"/>
        <dbReference type="EC" id="1.11.1.24"/>
    </reaction>
</comment>
<evidence type="ECO:0000256" key="11">
    <source>
        <dbReference type="ARBA" id="ARBA00042639"/>
    </source>
</evidence>
<evidence type="ECO:0000256" key="6">
    <source>
        <dbReference type="ARBA" id="ARBA00023002"/>
    </source>
</evidence>
<dbReference type="InterPro" id="IPR000866">
    <property type="entry name" value="AhpC/TSA"/>
</dbReference>
<feature type="region of interest" description="Disordered" evidence="14">
    <location>
        <begin position="1"/>
        <end position="26"/>
    </location>
</feature>
<dbReference type="SUPFAM" id="SSF52833">
    <property type="entry name" value="Thioredoxin-like"/>
    <property type="match status" value="1"/>
</dbReference>
<evidence type="ECO:0000256" key="8">
    <source>
        <dbReference type="ARBA" id="ARBA00023284"/>
    </source>
</evidence>
<dbReference type="GO" id="GO:0008379">
    <property type="term" value="F:thioredoxin peroxidase activity"/>
    <property type="evidence" value="ECO:0007669"/>
    <property type="project" value="TreeGrafter"/>
</dbReference>
<evidence type="ECO:0000256" key="1">
    <source>
        <dbReference type="ARBA" id="ARBA00003330"/>
    </source>
</evidence>
<dbReference type="InterPro" id="IPR024706">
    <property type="entry name" value="Peroxiredoxin_AhpC-typ"/>
</dbReference>